<dbReference type="SMART" id="SM00347">
    <property type="entry name" value="HTH_MARR"/>
    <property type="match status" value="1"/>
</dbReference>
<dbReference type="InterPro" id="IPR039422">
    <property type="entry name" value="MarR/SlyA-like"/>
</dbReference>
<evidence type="ECO:0000313" key="3">
    <source>
        <dbReference type="Proteomes" id="UP000464751"/>
    </source>
</evidence>
<dbReference type="Gene3D" id="1.10.10.10">
    <property type="entry name" value="Winged helix-like DNA-binding domain superfamily/Winged helix DNA-binding domain"/>
    <property type="match status" value="1"/>
</dbReference>
<dbReference type="GO" id="GO:0006950">
    <property type="term" value="P:response to stress"/>
    <property type="evidence" value="ECO:0007669"/>
    <property type="project" value="TreeGrafter"/>
</dbReference>
<organism evidence="2 3">
    <name type="scientific">Ancylobacter pratisalsi</name>
    <dbReference type="NCBI Taxonomy" id="1745854"/>
    <lineage>
        <taxon>Bacteria</taxon>
        <taxon>Pseudomonadati</taxon>
        <taxon>Pseudomonadota</taxon>
        <taxon>Alphaproteobacteria</taxon>
        <taxon>Hyphomicrobiales</taxon>
        <taxon>Xanthobacteraceae</taxon>
        <taxon>Ancylobacter</taxon>
    </lineage>
</organism>
<dbReference type="PANTHER" id="PTHR33164">
    <property type="entry name" value="TRANSCRIPTIONAL REGULATOR, MARR FAMILY"/>
    <property type="match status" value="1"/>
</dbReference>
<dbReference type="GO" id="GO:0003700">
    <property type="term" value="F:DNA-binding transcription factor activity"/>
    <property type="evidence" value="ECO:0007669"/>
    <property type="project" value="InterPro"/>
</dbReference>
<dbReference type="RefSeq" id="WP_163074838.1">
    <property type="nucleotide sequence ID" value="NZ_CP048630.1"/>
</dbReference>
<dbReference type="AlphaFoldDB" id="A0A6P1YNF1"/>
<feature type="domain" description="HTH marR-type" evidence="1">
    <location>
        <begin position="1"/>
        <end position="116"/>
    </location>
</feature>
<dbReference type="InterPro" id="IPR036390">
    <property type="entry name" value="WH_DNA-bd_sf"/>
</dbReference>
<proteinExistence type="predicted"/>
<name>A0A6P1YNF1_9HYPH</name>
<accession>A0A6P1YNF1</accession>
<keyword evidence="3" id="KW-1185">Reference proteome</keyword>
<dbReference type="PANTHER" id="PTHR33164:SF43">
    <property type="entry name" value="HTH-TYPE TRANSCRIPTIONAL REPRESSOR YETL"/>
    <property type="match status" value="1"/>
</dbReference>
<evidence type="ECO:0000313" key="2">
    <source>
        <dbReference type="EMBL" id="QIB33743.1"/>
    </source>
</evidence>
<dbReference type="PROSITE" id="PS50995">
    <property type="entry name" value="HTH_MARR_2"/>
    <property type="match status" value="1"/>
</dbReference>
<reference evidence="2 3" key="1">
    <citation type="submission" date="2020-02" db="EMBL/GenBank/DDBJ databases">
        <authorList>
            <person name="Li G."/>
        </authorList>
    </citation>
    <scope>NUCLEOTIDE SEQUENCE [LARGE SCALE GENOMIC DNA]</scope>
    <source>
        <strain evidence="2 3">DSM 102029</strain>
    </source>
</reference>
<evidence type="ECO:0000259" key="1">
    <source>
        <dbReference type="PROSITE" id="PS50995"/>
    </source>
</evidence>
<gene>
    <name evidence="2" type="ORF">G3A50_08525</name>
</gene>
<dbReference type="InterPro" id="IPR036388">
    <property type="entry name" value="WH-like_DNA-bd_sf"/>
</dbReference>
<dbReference type="EMBL" id="CP048630">
    <property type="protein sequence ID" value="QIB33743.1"/>
    <property type="molecule type" value="Genomic_DNA"/>
</dbReference>
<dbReference type="InterPro" id="IPR000835">
    <property type="entry name" value="HTH_MarR-typ"/>
</dbReference>
<dbReference type="Proteomes" id="UP000464751">
    <property type="component" value="Chromosome"/>
</dbReference>
<dbReference type="Pfam" id="PF01047">
    <property type="entry name" value="MarR"/>
    <property type="match status" value="1"/>
</dbReference>
<protein>
    <submittedName>
        <fullName evidence="2">MarR family transcriptional regulator</fullName>
    </submittedName>
</protein>
<dbReference type="KEGG" id="apra:G3A50_08525"/>
<sequence>MAVEMRPSQALRLLHEFSLTQVRDDAPDLSTRQLAILLSVYLEAPPHTVRGLAARLGVTKPVITRALDTMGQLGLVSRRRDEADKRNVIIQRTVEGALYLERLGDIVVATARALPR</sequence>
<dbReference type="SUPFAM" id="SSF46785">
    <property type="entry name" value="Winged helix' DNA-binding domain"/>
    <property type="match status" value="1"/>
</dbReference>